<feature type="region of interest" description="Disordered" evidence="1">
    <location>
        <begin position="148"/>
        <end position="170"/>
    </location>
</feature>
<sequence length="170" mass="18313">MTAAINYGKMPGRYPAIVKSYDQDRRTCRIEIPGVTDGADVFPEAEIEYPIGDKARSGANTTEIEILPGDTVWIAFIGGDSRYPIITGYRNPQVGNSIDWRRFHHANIEITADGMVKLNAETVEINAANVIVNGDTAVVGSSLTHNDVNVGSTHTHGDVESGSSNTNVPN</sequence>
<evidence type="ECO:0000256" key="1">
    <source>
        <dbReference type="SAM" id="MobiDB-lite"/>
    </source>
</evidence>
<evidence type="ECO:0000313" key="2">
    <source>
        <dbReference type="EMBL" id="PTQ86851.1"/>
    </source>
</evidence>
<feature type="compositionally biased region" description="Polar residues" evidence="1">
    <location>
        <begin position="161"/>
        <end position="170"/>
    </location>
</feature>
<proteinExistence type="predicted"/>
<organism evidence="2 3">
    <name type="scientific">Nitrosomonas ureae</name>
    <dbReference type="NCBI Taxonomy" id="44577"/>
    <lineage>
        <taxon>Bacteria</taxon>
        <taxon>Pseudomonadati</taxon>
        <taxon>Pseudomonadota</taxon>
        <taxon>Betaproteobacteria</taxon>
        <taxon>Nitrosomonadales</taxon>
        <taxon>Nitrosomonadaceae</taxon>
        <taxon>Nitrosomonas</taxon>
    </lineage>
</organism>
<dbReference type="EMBL" id="QAOL01000008">
    <property type="protein sequence ID" value="PTQ86851.1"/>
    <property type="molecule type" value="Genomic_DNA"/>
</dbReference>
<evidence type="ECO:0008006" key="4">
    <source>
        <dbReference type="Google" id="ProtNLM"/>
    </source>
</evidence>
<evidence type="ECO:0000313" key="3">
    <source>
        <dbReference type="Proteomes" id="UP000244110"/>
    </source>
</evidence>
<comment type="caution">
    <text evidence="2">The sequence shown here is derived from an EMBL/GenBank/DDBJ whole genome shotgun (WGS) entry which is preliminary data.</text>
</comment>
<name>A0A2T5ISM1_9PROT</name>
<dbReference type="RefSeq" id="WP_107786400.1">
    <property type="nucleotide sequence ID" value="NZ_QAOL01000008.1"/>
</dbReference>
<accession>A0A2T5ISM1</accession>
<dbReference type="AlphaFoldDB" id="A0A2T5ISM1"/>
<dbReference type="Proteomes" id="UP000244110">
    <property type="component" value="Unassembled WGS sequence"/>
</dbReference>
<protein>
    <recommendedName>
        <fullName evidence="4">Phage baseplate assembly protein V</fullName>
    </recommendedName>
</protein>
<reference evidence="2 3" key="1">
    <citation type="submission" date="2018-04" db="EMBL/GenBank/DDBJ databases">
        <title>Active sludge and wastewater microbial communities from Klosterneuburg, Austria.</title>
        <authorList>
            <person name="Wagner M."/>
        </authorList>
    </citation>
    <scope>NUCLEOTIDE SEQUENCE [LARGE SCALE GENOMIC DNA]</scope>
    <source>
        <strain evidence="2 3">Nm4</strain>
    </source>
</reference>
<gene>
    <name evidence="2" type="ORF">C8R28_100846</name>
</gene>